<dbReference type="SUPFAM" id="SSF46894">
    <property type="entry name" value="C-terminal effector domain of the bipartite response regulators"/>
    <property type="match status" value="1"/>
</dbReference>
<dbReference type="InterPro" id="IPR000792">
    <property type="entry name" value="Tscrpt_reg_LuxR_C"/>
</dbReference>
<dbReference type="CDD" id="cd06170">
    <property type="entry name" value="LuxR_C_like"/>
    <property type="match status" value="1"/>
</dbReference>
<dbReference type="Pfam" id="PF00196">
    <property type="entry name" value="GerE"/>
    <property type="match status" value="1"/>
</dbReference>
<feature type="modified residue" description="4-aspartylphosphate" evidence="3">
    <location>
        <position position="56"/>
    </location>
</feature>
<feature type="domain" description="HTH luxR-type" evidence="4">
    <location>
        <begin position="142"/>
        <end position="207"/>
    </location>
</feature>
<sequence length="210" mass="22922">MSTVANIIIVDDHPAVREGLGLLLAKGRHAVCGEASCRDELMALLDPIRPTLALVDISLGDESGLDCVQDLLSRDIPVLIYSMHGNAKIVKRALNRGVQGFVTKCETSVVLLEAIQAILGGGTYFSPRVAASLETDGGLSDVPVEPPQFSEREREVLVLLAKGETNAEIAARFDVSIRTVETYYSRIQVKLELDGMKALRKYALREYRLV</sequence>
<dbReference type="Pfam" id="PF00072">
    <property type="entry name" value="Response_reg"/>
    <property type="match status" value="1"/>
</dbReference>
<dbReference type="Gene3D" id="3.40.50.2300">
    <property type="match status" value="1"/>
</dbReference>
<evidence type="ECO:0000256" key="1">
    <source>
        <dbReference type="ARBA" id="ARBA00022553"/>
    </source>
</evidence>
<dbReference type="InterPro" id="IPR058245">
    <property type="entry name" value="NreC/VraR/RcsB-like_REC"/>
</dbReference>
<gene>
    <name evidence="6" type="ORF">PSDVSF_13430</name>
</gene>
<evidence type="ECO:0000259" key="5">
    <source>
        <dbReference type="PROSITE" id="PS50110"/>
    </source>
</evidence>
<evidence type="ECO:0000313" key="6">
    <source>
        <dbReference type="EMBL" id="BCS88101.1"/>
    </source>
</evidence>
<dbReference type="RefSeq" id="WP_229595446.1">
    <property type="nucleotide sequence ID" value="NZ_AP024485.1"/>
</dbReference>
<reference evidence="6" key="1">
    <citation type="journal article" date="2022" name="Arch. Microbiol.">
        <title>Pseudodesulfovibrio sediminis sp. nov., a mesophilic and neutrophilic sulfate-reducing bacterium isolated from sediment of a brackish lake.</title>
        <authorList>
            <person name="Takahashi A."/>
            <person name="Kojima H."/>
            <person name="Watanabe M."/>
            <person name="Fukui M."/>
        </authorList>
    </citation>
    <scope>NUCLEOTIDE SEQUENCE</scope>
    <source>
        <strain evidence="6">SF6</strain>
    </source>
</reference>
<keyword evidence="1 3" id="KW-0597">Phosphoprotein</keyword>
<dbReference type="SMART" id="SM00448">
    <property type="entry name" value="REC"/>
    <property type="match status" value="1"/>
</dbReference>
<protein>
    <submittedName>
        <fullName evidence="6">DNA-binding response regulator</fullName>
    </submittedName>
</protein>
<dbReference type="PRINTS" id="PR00038">
    <property type="entry name" value="HTHLUXR"/>
</dbReference>
<feature type="domain" description="Response regulatory" evidence="5">
    <location>
        <begin position="6"/>
        <end position="119"/>
    </location>
</feature>
<proteinExistence type="predicted"/>
<dbReference type="PROSITE" id="PS50110">
    <property type="entry name" value="RESPONSE_REGULATORY"/>
    <property type="match status" value="1"/>
</dbReference>
<dbReference type="CDD" id="cd17535">
    <property type="entry name" value="REC_NarL-like"/>
    <property type="match status" value="1"/>
</dbReference>
<dbReference type="PROSITE" id="PS50043">
    <property type="entry name" value="HTH_LUXR_2"/>
    <property type="match status" value="1"/>
</dbReference>
<keyword evidence="7" id="KW-1185">Reference proteome</keyword>
<dbReference type="EMBL" id="AP024485">
    <property type="protein sequence ID" value="BCS88101.1"/>
    <property type="molecule type" value="Genomic_DNA"/>
</dbReference>
<accession>A0ABN6ESJ3</accession>
<dbReference type="InterPro" id="IPR039420">
    <property type="entry name" value="WalR-like"/>
</dbReference>
<evidence type="ECO:0000256" key="3">
    <source>
        <dbReference type="PROSITE-ProRule" id="PRU00169"/>
    </source>
</evidence>
<dbReference type="GO" id="GO:0003677">
    <property type="term" value="F:DNA binding"/>
    <property type="evidence" value="ECO:0007669"/>
    <property type="project" value="UniProtKB-KW"/>
</dbReference>
<evidence type="ECO:0000259" key="4">
    <source>
        <dbReference type="PROSITE" id="PS50043"/>
    </source>
</evidence>
<keyword evidence="2 6" id="KW-0238">DNA-binding</keyword>
<dbReference type="InterPro" id="IPR016032">
    <property type="entry name" value="Sig_transdc_resp-reg_C-effctor"/>
</dbReference>
<organism evidence="6 7">
    <name type="scientific">Pseudodesulfovibrio sediminis</name>
    <dbReference type="NCBI Taxonomy" id="2810563"/>
    <lineage>
        <taxon>Bacteria</taxon>
        <taxon>Pseudomonadati</taxon>
        <taxon>Thermodesulfobacteriota</taxon>
        <taxon>Desulfovibrionia</taxon>
        <taxon>Desulfovibrionales</taxon>
        <taxon>Desulfovibrionaceae</taxon>
    </lineage>
</organism>
<evidence type="ECO:0000313" key="7">
    <source>
        <dbReference type="Proteomes" id="UP001053296"/>
    </source>
</evidence>
<name>A0ABN6ESJ3_9BACT</name>
<dbReference type="Proteomes" id="UP001053296">
    <property type="component" value="Chromosome"/>
</dbReference>
<dbReference type="PROSITE" id="PS00622">
    <property type="entry name" value="HTH_LUXR_1"/>
    <property type="match status" value="1"/>
</dbReference>
<dbReference type="SMART" id="SM00421">
    <property type="entry name" value="HTH_LUXR"/>
    <property type="match status" value="1"/>
</dbReference>
<dbReference type="SUPFAM" id="SSF52172">
    <property type="entry name" value="CheY-like"/>
    <property type="match status" value="1"/>
</dbReference>
<dbReference type="InterPro" id="IPR001789">
    <property type="entry name" value="Sig_transdc_resp-reg_receiver"/>
</dbReference>
<evidence type="ECO:0000256" key="2">
    <source>
        <dbReference type="ARBA" id="ARBA00023125"/>
    </source>
</evidence>
<dbReference type="PANTHER" id="PTHR43214">
    <property type="entry name" value="TWO-COMPONENT RESPONSE REGULATOR"/>
    <property type="match status" value="1"/>
</dbReference>
<dbReference type="InterPro" id="IPR011006">
    <property type="entry name" value="CheY-like_superfamily"/>
</dbReference>